<reference evidence="2" key="1">
    <citation type="submission" date="2022-09" db="EMBL/GenBank/DDBJ databases">
        <title>The genome sequence of Rhodococcus aetherivorans N1.</title>
        <authorList>
            <person name="Jiang W."/>
        </authorList>
    </citation>
    <scope>NUCLEOTIDE SEQUENCE</scope>
    <source>
        <strain evidence="2">N1</strain>
    </source>
</reference>
<evidence type="ECO:0000313" key="3">
    <source>
        <dbReference type="Proteomes" id="UP001163947"/>
    </source>
</evidence>
<dbReference type="PANTHER" id="PTHR43283:SF18">
    <property type="match status" value="1"/>
</dbReference>
<protein>
    <submittedName>
        <fullName evidence="2">Beta-lactamase family protein</fullName>
    </submittedName>
</protein>
<accession>A0AA46PIM2</accession>
<organism evidence="2 3">
    <name type="scientific">Rhodococcus aetherivorans</name>
    <dbReference type="NCBI Taxonomy" id="191292"/>
    <lineage>
        <taxon>Bacteria</taxon>
        <taxon>Bacillati</taxon>
        <taxon>Actinomycetota</taxon>
        <taxon>Actinomycetes</taxon>
        <taxon>Mycobacteriales</taxon>
        <taxon>Nocardiaceae</taxon>
        <taxon>Rhodococcus</taxon>
    </lineage>
</organism>
<name>A0AA46PIM2_9NOCA</name>
<gene>
    <name evidence="2" type="ORF">OCS65_04225</name>
</gene>
<dbReference type="InterPro" id="IPR001466">
    <property type="entry name" value="Beta-lactam-related"/>
</dbReference>
<dbReference type="Pfam" id="PF00144">
    <property type="entry name" value="Beta-lactamase"/>
    <property type="match status" value="1"/>
</dbReference>
<dbReference type="EMBL" id="CP106982">
    <property type="protein sequence ID" value="UYF94989.1"/>
    <property type="molecule type" value="Genomic_DNA"/>
</dbReference>
<dbReference type="InterPro" id="IPR050789">
    <property type="entry name" value="Diverse_Enzym_Activities"/>
</dbReference>
<evidence type="ECO:0000259" key="1">
    <source>
        <dbReference type="Pfam" id="PF00144"/>
    </source>
</evidence>
<dbReference type="SUPFAM" id="SSF56601">
    <property type="entry name" value="beta-lactamase/transpeptidase-like"/>
    <property type="match status" value="1"/>
</dbReference>
<dbReference type="Proteomes" id="UP001163947">
    <property type="component" value="Chromosome"/>
</dbReference>
<dbReference type="GeneID" id="83619596"/>
<dbReference type="AlphaFoldDB" id="A0AA46PIM2"/>
<feature type="domain" description="Beta-lactamase-related" evidence="1">
    <location>
        <begin position="10"/>
        <end position="335"/>
    </location>
</feature>
<dbReference type="PANTHER" id="PTHR43283">
    <property type="entry name" value="BETA-LACTAMASE-RELATED"/>
    <property type="match status" value="1"/>
</dbReference>
<proteinExistence type="predicted"/>
<dbReference type="InterPro" id="IPR012338">
    <property type="entry name" value="Beta-lactam/transpept-like"/>
</dbReference>
<evidence type="ECO:0000313" key="2">
    <source>
        <dbReference type="EMBL" id="UYF94989.1"/>
    </source>
</evidence>
<dbReference type="Gene3D" id="3.40.710.10">
    <property type="entry name" value="DD-peptidase/beta-lactamase superfamily"/>
    <property type="match status" value="1"/>
</dbReference>
<dbReference type="RefSeq" id="WP_263508939.1">
    <property type="nucleotide sequence ID" value="NZ_CP106982.1"/>
</dbReference>
<sequence>MSEIERPELRAAVDEILNRRPAVGLAVGVVRDGTLEFFHGHGVADIPSNRPVTEDTIFRIASITKTFTAIAVMQLWERGLVDLDAPAADYLRAFRLVPARSGWRPATVRHLLTHTAGLGEVAPASGALRPNFGENIEPGRPRSLAEHYRGRLRIDAEPGTRFRYGNHSHATLGQMVEDMTGQPLHRYLREHVFEPLGMTSTSLVRADLDAARIATGYTLRSSGPRAVPEREPVTAGAGAAYSTPTDMARYVAALLGGGANEHGSVLEPATLATMFAPQYQADSRLPGVGLTFFRGDVGGHHVAEHQGILPGFNSQITVAPGDGVGILAFTNGAHRAVMWLPVETGTLLGSVLGVPGEKIRTDVPQRPEVWSEICGWYYLPGRLTDTRVRAMIGAGVEVFVRRGELLLRFLTPLPPLYRGLPLHPDDPADPYAFRFDLGDGLGSSRVVFGREPGTDDMSVHFELMPLSARKRPPATNPRLWTEGAGAVAAATLLVRRVARGRGHSPAP</sequence>